<gene>
    <name evidence="1" type="ORF">DQK91_14905</name>
</gene>
<comment type="caution">
    <text evidence="1">The sequence shown here is derived from an EMBL/GenBank/DDBJ whole genome shotgun (WGS) entry which is preliminary data.</text>
</comment>
<protein>
    <submittedName>
        <fullName evidence="1">Uncharacterized protein</fullName>
    </submittedName>
</protein>
<evidence type="ECO:0000313" key="2">
    <source>
        <dbReference type="Proteomes" id="UP000434052"/>
    </source>
</evidence>
<organism evidence="1 2">
    <name type="scientific">Oceanidesulfovibrio marinus</name>
    <dbReference type="NCBI Taxonomy" id="370038"/>
    <lineage>
        <taxon>Bacteria</taxon>
        <taxon>Pseudomonadati</taxon>
        <taxon>Thermodesulfobacteriota</taxon>
        <taxon>Desulfovibrionia</taxon>
        <taxon>Desulfovibrionales</taxon>
        <taxon>Desulfovibrionaceae</taxon>
        <taxon>Oceanidesulfovibrio</taxon>
    </lineage>
</organism>
<evidence type="ECO:0000313" key="1">
    <source>
        <dbReference type="EMBL" id="TVM32560.1"/>
    </source>
</evidence>
<accession>A0A6P1ZI42</accession>
<reference evidence="1 2" key="1">
    <citation type="submission" date="2018-06" db="EMBL/GenBank/DDBJ databases">
        <title>Complete genome of Desulfovibrio marinus P48SEP.</title>
        <authorList>
            <person name="Crispim J.S."/>
            <person name="Vidigal P.M.P."/>
            <person name="Silva L.C.F."/>
            <person name="Araujo L.C."/>
            <person name="Laguardia C.N."/>
            <person name="Dias R.S."/>
            <person name="Sousa M.P."/>
            <person name="Paula S.O."/>
            <person name="Silva C."/>
        </authorList>
    </citation>
    <scope>NUCLEOTIDE SEQUENCE [LARGE SCALE GENOMIC DNA]</scope>
    <source>
        <strain evidence="1 2">P48SEP</strain>
    </source>
</reference>
<proteinExistence type="predicted"/>
<dbReference type="EMBL" id="QMIF01000010">
    <property type="protein sequence ID" value="TVM32560.1"/>
    <property type="molecule type" value="Genomic_DNA"/>
</dbReference>
<dbReference type="AlphaFoldDB" id="A0A6P1ZI42"/>
<name>A0A6P1ZI42_9BACT</name>
<sequence length="76" mass="8943">MFNNVKEKELWTGNLLSARRKGESRLYYRVVHVDHGLFTRVTVRRIWVHPFDVIQLMAIAGLCSYICNKLVPFFMG</sequence>
<dbReference type="Proteomes" id="UP000434052">
    <property type="component" value="Unassembled WGS sequence"/>
</dbReference>